<evidence type="ECO:0000313" key="4">
    <source>
        <dbReference type="EMBL" id="GLY73056.1"/>
    </source>
</evidence>
<dbReference type="SMART" id="SM00564">
    <property type="entry name" value="PQQ"/>
    <property type="match status" value="3"/>
</dbReference>
<dbReference type="InterPro" id="IPR018391">
    <property type="entry name" value="PQQ_b-propeller_rpt"/>
</dbReference>
<keyword evidence="2" id="KW-0812">Transmembrane</keyword>
<keyword evidence="2" id="KW-1133">Transmembrane helix</keyword>
<dbReference type="InterPro" id="IPR015943">
    <property type="entry name" value="WD40/YVTN_repeat-like_dom_sf"/>
</dbReference>
<dbReference type="EMBL" id="BSTJ01000001">
    <property type="protein sequence ID" value="GLY73056.1"/>
    <property type="molecule type" value="Genomic_DNA"/>
</dbReference>
<evidence type="ECO:0000259" key="3">
    <source>
        <dbReference type="Pfam" id="PF13360"/>
    </source>
</evidence>
<dbReference type="InterPro" id="IPR011047">
    <property type="entry name" value="Quinoprotein_ADH-like_sf"/>
</dbReference>
<protein>
    <recommendedName>
        <fullName evidence="3">Pyrrolo-quinoline quinone repeat domain-containing protein</fullName>
    </recommendedName>
</protein>
<gene>
    <name evidence="4" type="ORF">Airi01_013230</name>
</gene>
<reference evidence="4" key="1">
    <citation type="submission" date="2023-03" db="EMBL/GenBank/DDBJ databases">
        <title>Actinoallomurus iriomotensis NBRC 103681.</title>
        <authorList>
            <person name="Ichikawa N."/>
            <person name="Sato H."/>
            <person name="Tonouchi N."/>
        </authorList>
    </citation>
    <scope>NUCLEOTIDE SEQUENCE</scope>
    <source>
        <strain evidence="4">NBRC 103681</strain>
    </source>
</reference>
<feature type="region of interest" description="Disordered" evidence="1">
    <location>
        <begin position="1"/>
        <end position="112"/>
    </location>
</feature>
<feature type="compositionally biased region" description="Basic and acidic residues" evidence="1">
    <location>
        <begin position="7"/>
        <end position="17"/>
    </location>
</feature>
<organism evidence="4 5">
    <name type="scientific">Actinoallomurus iriomotensis</name>
    <dbReference type="NCBI Taxonomy" id="478107"/>
    <lineage>
        <taxon>Bacteria</taxon>
        <taxon>Bacillati</taxon>
        <taxon>Actinomycetota</taxon>
        <taxon>Actinomycetes</taxon>
        <taxon>Streptosporangiales</taxon>
        <taxon>Thermomonosporaceae</taxon>
        <taxon>Actinoallomurus</taxon>
    </lineage>
</organism>
<feature type="domain" description="Pyrrolo-quinoline quinone repeat" evidence="3">
    <location>
        <begin position="130"/>
        <end position="213"/>
    </location>
</feature>
<dbReference type="Pfam" id="PF13360">
    <property type="entry name" value="PQQ_2"/>
    <property type="match status" value="1"/>
</dbReference>
<name>A0A9W6VP01_9ACTN</name>
<evidence type="ECO:0000256" key="2">
    <source>
        <dbReference type="SAM" id="Phobius"/>
    </source>
</evidence>
<dbReference type="InterPro" id="IPR002372">
    <property type="entry name" value="PQQ_rpt_dom"/>
</dbReference>
<keyword evidence="2" id="KW-0472">Membrane</keyword>
<sequence length="557" mass="56535">MMSPEQQRSEGGSDGRRQSPSSQPSPGYEATQAWSPGEGATGRPPGGPPPQGHGPGAPQQPGGYGPGGPQNPWGPPQGPWGGPPQAPYGPGPQAPYGPGAQGPGGPPAKKRGAGRPIGIVLAVVVLVVIAVAGYAVFNRSSDDGGGTTASGGPLKGKVLWQSFDAPQNTLGSSFVGAWHTTDLSVTVAPEGLVAYDARTGQRRWQLASPPLPGGGGQSLICGLSTATGGNVGVIGFGAGSGGTVTRCEAFALIDLATGRARAQGTLQSGTTSGNNTLSAEIIGSTAVIEYGGGLTGFDLSGHQRWRLDPKAAGSDDCFVNDLLPGANTAMVLFDCLGSRDTVTVAQVSPDNGTVTKKAPVTVPSGIENATFRLLSTQPVVLNGGSSDNGAFISLDDAFRVKATIPQKGAWGSLNMNSYSGLASHMLIHAAVSADTLVVGTEQTAVNSLRDTNKLVAFDLATGRQRWATSLGPKVTGVPVAFAGGAVIAMSDGTYENPPQVFRLGGADGKATAMGPAYSRDLIARPRVSRLYWDGSHLFGISLTIVPSQHTPSVYALG</sequence>
<accession>A0A9W6VP01</accession>
<dbReference type="Gene3D" id="2.130.10.10">
    <property type="entry name" value="YVTN repeat-like/Quinoprotein amine dehydrogenase"/>
    <property type="match status" value="2"/>
</dbReference>
<feature type="compositionally biased region" description="Pro residues" evidence="1">
    <location>
        <begin position="72"/>
        <end position="95"/>
    </location>
</feature>
<proteinExistence type="predicted"/>
<evidence type="ECO:0000256" key="1">
    <source>
        <dbReference type="SAM" id="MobiDB-lite"/>
    </source>
</evidence>
<dbReference type="SUPFAM" id="SSF50998">
    <property type="entry name" value="Quinoprotein alcohol dehydrogenase-like"/>
    <property type="match status" value="1"/>
</dbReference>
<evidence type="ECO:0000313" key="5">
    <source>
        <dbReference type="Proteomes" id="UP001165135"/>
    </source>
</evidence>
<dbReference type="AlphaFoldDB" id="A0A9W6VP01"/>
<feature type="transmembrane region" description="Helical" evidence="2">
    <location>
        <begin position="117"/>
        <end position="137"/>
    </location>
</feature>
<dbReference type="Proteomes" id="UP001165135">
    <property type="component" value="Unassembled WGS sequence"/>
</dbReference>
<comment type="caution">
    <text evidence="4">The sequence shown here is derived from an EMBL/GenBank/DDBJ whole genome shotgun (WGS) entry which is preliminary data.</text>
</comment>
<feature type="compositionally biased region" description="Low complexity" evidence="1">
    <location>
        <begin position="18"/>
        <end position="27"/>
    </location>
</feature>